<feature type="transmembrane region" description="Helical" evidence="7">
    <location>
        <begin position="6"/>
        <end position="26"/>
    </location>
</feature>
<keyword evidence="7" id="KW-1133">Transmembrane helix</keyword>
<dbReference type="InterPro" id="IPR019834">
    <property type="entry name" value="Glyco_hydro_8_CS"/>
</dbReference>
<dbReference type="Gene3D" id="1.50.10.10">
    <property type="match status" value="1"/>
</dbReference>
<dbReference type="GO" id="GO:0004553">
    <property type="term" value="F:hydrolase activity, hydrolyzing O-glycosyl compounds"/>
    <property type="evidence" value="ECO:0007669"/>
    <property type="project" value="InterPro"/>
</dbReference>
<keyword evidence="6" id="KW-0624">Polysaccharide degradation</keyword>
<protein>
    <recommendedName>
        <fullName evidence="6">Glucanase</fullName>
        <ecNumber evidence="6">3.2.1.-</ecNumber>
    </recommendedName>
</protein>
<dbReference type="AlphaFoldDB" id="A0A0R1R6V7"/>
<gene>
    <name evidence="8" type="ORF">FD37_GL001224</name>
</gene>
<dbReference type="PATRIC" id="fig|1423805.4.peg.1257"/>
<dbReference type="InterPro" id="IPR008928">
    <property type="entry name" value="6-hairpin_glycosidase_sf"/>
</dbReference>
<reference evidence="8 9" key="1">
    <citation type="journal article" date="2015" name="Genome Announc.">
        <title>Expanding the biotechnology potential of lactobacilli through comparative genomics of 213 strains and associated genera.</title>
        <authorList>
            <person name="Sun Z."/>
            <person name="Harris H.M."/>
            <person name="McCann A."/>
            <person name="Guo C."/>
            <person name="Argimon S."/>
            <person name="Zhang W."/>
            <person name="Yang X."/>
            <person name="Jeffery I.B."/>
            <person name="Cooney J.C."/>
            <person name="Kagawa T.F."/>
            <person name="Liu W."/>
            <person name="Song Y."/>
            <person name="Salvetti E."/>
            <person name="Wrobel A."/>
            <person name="Rasinkangas P."/>
            <person name="Parkhill J."/>
            <person name="Rea M.C."/>
            <person name="O'Sullivan O."/>
            <person name="Ritari J."/>
            <person name="Douillard F.P."/>
            <person name="Paul Ross R."/>
            <person name="Yang R."/>
            <person name="Briner A.E."/>
            <person name="Felis G.E."/>
            <person name="de Vos W.M."/>
            <person name="Barrangou R."/>
            <person name="Klaenhammer T.R."/>
            <person name="Caufield P.W."/>
            <person name="Cui Y."/>
            <person name="Zhang H."/>
            <person name="O'Toole P.W."/>
        </authorList>
    </citation>
    <scope>NUCLEOTIDE SEQUENCE [LARGE SCALE GENOMIC DNA]</scope>
    <source>
        <strain evidence="8 9">DSM 15429</strain>
    </source>
</reference>
<dbReference type="Proteomes" id="UP000051835">
    <property type="component" value="Unassembled WGS sequence"/>
</dbReference>
<evidence type="ECO:0000256" key="7">
    <source>
        <dbReference type="SAM" id="Phobius"/>
    </source>
</evidence>
<dbReference type="InterPro" id="IPR002037">
    <property type="entry name" value="Glyco_hydro_8"/>
</dbReference>
<dbReference type="PRINTS" id="PR00735">
    <property type="entry name" value="GLHYDRLASE8"/>
</dbReference>
<dbReference type="Pfam" id="PF01270">
    <property type="entry name" value="Glyco_hydro_8"/>
    <property type="match status" value="1"/>
</dbReference>
<keyword evidence="7" id="KW-0472">Membrane</keyword>
<sequence length="388" mass="43988">MKRHRYQWVIGGLVLLVAFMVGLAVYQTQRRPKSLTTVNDDLIRVHYRQWQREYLSGQQQKFVLTRGAEHPQALSESQGYGMLITVLAAKHGMPTRQTFDQLVAYYLAHRVSPTNPLMAWRQKQVGQRMHSTPAEMTSATDGDLDIAYALILADDQWGSIGSVDYKGLAQQLIRAIKQYEINPVTQLPRVGNWATTPATQHLVRPSDLMTAYFRRFARYMQDGEWTQVALNSQTVLQKLSQQRSSGLMPDFTQVSGDHLTIRPVHARQVASPYDNQYGFNACRVPWRVAYDYQLSRSPVSRDVTAKMLAFFARQSRITAVYTLTGRPVETYPNQAFSAPVAYAAQVMGHQRLVTRYAPSLKRVGASNAYYPATLQMLLLLQSGELAHD</sequence>
<keyword evidence="3 6" id="KW-0378">Hydrolase</keyword>
<evidence type="ECO:0000313" key="9">
    <source>
        <dbReference type="Proteomes" id="UP000051835"/>
    </source>
</evidence>
<dbReference type="EMBL" id="AZFC01000015">
    <property type="protein sequence ID" value="KRL48760.1"/>
    <property type="molecule type" value="Genomic_DNA"/>
</dbReference>
<evidence type="ECO:0000256" key="6">
    <source>
        <dbReference type="RuleBase" id="RU361167"/>
    </source>
</evidence>
<feature type="active site" description="Nucleophile" evidence="5">
    <location>
        <position position="141"/>
    </location>
</feature>
<name>A0A0R1R6V7_9LACO</name>
<evidence type="ECO:0000313" key="8">
    <source>
        <dbReference type="EMBL" id="KRL48760.1"/>
    </source>
</evidence>
<dbReference type="GO" id="GO:0000272">
    <property type="term" value="P:polysaccharide catabolic process"/>
    <property type="evidence" value="ECO:0007669"/>
    <property type="project" value="UniProtKB-KW"/>
</dbReference>
<dbReference type="SUPFAM" id="SSF48208">
    <property type="entry name" value="Six-hairpin glycosidases"/>
    <property type="match status" value="1"/>
</dbReference>
<dbReference type="RefSeq" id="WP_082605130.1">
    <property type="nucleotide sequence ID" value="NZ_AZFC01000015.1"/>
</dbReference>
<proteinExistence type="inferred from homology"/>
<organism evidence="8 9">
    <name type="scientific">Levilactobacillus spicheri DSM 15429</name>
    <dbReference type="NCBI Taxonomy" id="1423805"/>
    <lineage>
        <taxon>Bacteria</taxon>
        <taxon>Bacillati</taxon>
        <taxon>Bacillota</taxon>
        <taxon>Bacilli</taxon>
        <taxon>Lactobacillales</taxon>
        <taxon>Lactobacillaceae</taxon>
        <taxon>Levilactobacillus</taxon>
    </lineage>
</organism>
<evidence type="ECO:0000256" key="4">
    <source>
        <dbReference type="ARBA" id="ARBA00023295"/>
    </source>
</evidence>
<evidence type="ECO:0000256" key="3">
    <source>
        <dbReference type="ARBA" id="ARBA00022801"/>
    </source>
</evidence>
<evidence type="ECO:0000256" key="2">
    <source>
        <dbReference type="ARBA" id="ARBA00022729"/>
    </source>
</evidence>
<evidence type="ECO:0000256" key="1">
    <source>
        <dbReference type="ARBA" id="ARBA00009209"/>
    </source>
</evidence>
<keyword evidence="4 6" id="KW-0326">Glycosidase</keyword>
<dbReference type="InterPro" id="IPR012341">
    <property type="entry name" value="6hp_glycosidase-like_sf"/>
</dbReference>
<accession>A0A0R1R6V7</accession>
<evidence type="ECO:0000256" key="5">
    <source>
        <dbReference type="PROSITE-ProRule" id="PRU10058"/>
    </source>
</evidence>
<dbReference type="PROSITE" id="PS00812">
    <property type="entry name" value="GLYCOSYL_HYDROL_F8"/>
    <property type="match status" value="1"/>
</dbReference>
<dbReference type="EC" id="3.2.1.-" evidence="6"/>
<keyword evidence="7" id="KW-0812">Transmembrane</keyword>
<keyword evidence="6" id="KW-0119">Carbohydrate metabolism</keyword>
<comment type="similarity">
    <text evidence="1 6">Belongs to the glycosyl hydrolase 8 (cellulase D) family.</text>
</comment>
<comment type="caution">
    <text evidence="8">The sequence shown here is derived from an EMBL/GenBank/DDBJ whole genome shotgun (WGS) entry which is preliminary data.</text>
</comment>
<keyword evidence="2" id="KW-0732">Signal</keyword>